<evidence type="ECO:0000256" key="5">
    <source>
        <dbReference type="ARBA" id="ARBA00022989"/>
    </source>
</evidence>
<evidence type="ECO:0000256" key="6">
    <source>
        <dbReference type="ARBA" id="ARBA00023136"/>
    </source>
</evidence>
<evidence type="ECO:0000256" key="7">
    <source>
        <dbReference type="RuleBase" id="RU003879"/>
    </source>
</evidence>
<dbReference type="GO" id="GO:0015031">
    <property type="term" value="P:protein transport"/>
    <property type="evidence" value="ECO:0007669"/>
    <property type="project" value="UniProtKB-KW"/>
</dbReference>
<keyword evidence="5" id="KW-1133">Transmembrane helix</keyword>
<proteinExistence type="inferred from homology"/>
<comment type="subcellular location">
    <subcellularLocation>
        <location evidence="1">Cell membrane</location>
        <topology evidence="1">Single-pass membrane protein</topology>
    </subcellularLocation>
    <subcellularLocation>
        <location evidence="7">Cell membrane</location>
        <topology evidence="7">Single-pass type II membrane protein</topology>
    </subcellularLocation>
</comment>
<dbReference type="Pfam" id="PF02472">
    <property type="entry name" value="ExbD"/>
    <property type="match status" value="1"/>
</dbReference>
<keyword evidence="3" id="KW-1003">Cell membrane</keyword>
<evidence type="ECO:0000313" key="9">
    <source>
        <dbReference type="Proteomes" id="UP000262142"/>
    </source>
</evidence>
<name>A0A383TU03_9FLAO</name>
<dbReference type="EMBL" id="UNSC01000001">
    <property type="protein sequence ID" value="SZD71152.1"/>
    <property type="molecule type" value="Genomic_DNA"/>
</dbReference>
<keyword evidence="7" id="KW-0813">Transport</keyword>
<evidence type="ECO:0000256" key="4">
    <source>
        <dbReference type="ARBA" id="ARBA00022692"/>
    </source>
</evidence>
<dbReference type="PANTHER" id="PTHR30558:SF3">
    <property type="entry name" value="BIOPOLYMER TRANSPORT PROTEIN EXBD-RELATED"/>
    <property type="match status" value="1"/>
</dbReference>
<dbReference type="RefSeq" id="WP_119057198.1">
    <property type="nucleotide sequence ID" value="NZ_UNSC01000001.1"/>
</dbReference>
<evidence type="ECO:0000256" key="2">
    <source>
        <dbReference type="ARBA" id="ARBA00005811"/>
    </source>
</evidence>
<dbReference type="OrthoDB" id="9801500at2"/>
<comment type="similarity">
    <text evidence="2 7">Belongs to the ExbD/TolR family.</text>
</comment>
<gene>
    <name evidence="8" type="ORF">SAMEA104719789_00246</name>
</gene>
<dbReference type="InterPro" id="IPR003400">
    <property type="entry name" value="ExbD"/>
</dbReference>
<dbReference type="AlphaFoldDB" id="A0A383TU03"/>
<keyword evidence="9" id="KW-1185">Reference proteome</keyword>
<dbReference type="PANTHER" id="PTHR30558">
    <property type="entry name" value="EXBD MEMBRANE COMPONENT OF PMF-DRIVEN MACROMOLECULE IMPORT SYSTEM"/>
    <property type="match status" value="1"/>
</dbReference>
<keyword evidence="6" id="KW-0472">Membrane</keyword>
<accession>A0A383TU03</accession>
<reference evidence="8 9" key="1">
    <citation type="submission" date="2018-09" db="EMBL/GenBank/DDBJ databases">
        <authorList>
            <consortium name="Pathogen Informatics"/>
        </authorList>
    </citation>
    <scope>NUCLEOTIDE SEQUENCE [LARGE SCALE GENOMIC DNA]</scope>
    <source>
        <strain evidence="8 9">OH-22767</strain>
    </source>
</reference>
<keyword evidence="4 7" id="KW-0812">Transmembrane</keyword>
<evidence type="ECO:0000256" key="1">
    <source>
        <dbReference type="ARBA" id="ARBA00004162"/>
    </source>
</evidence>
<evidence type="ECO:0000313" key="8">
    <source>
        <dbReference type="EMBL" id="SZD71152.1"/>
    </source>
</evidence>
<dbReference type="GO" id="GO:0022857">
    <property type="term" value="F:transmembrane transporter activity"/>
    <property type="evidence" value="ECO:0007669"/>
    <property type="project" value="InterPro"/>
</dbReference>
<sequence length="208" mass="23211">MAQKKLPEINASSMADIAFLLLTFFLIASSMEKSEGIQRQLPDLNHVNTQPIEVDQRNAIEFVANAFGQILYKEDPDVVRQINIIEVKELVKKHVDNGGGTNAEGQPCNYCQGNRDPRLSLHPEQAVVSIKFDKGTNWEDYMALQGEIEAAYEDLKAAYVKRAYNRDWATVVPNSSKSKTEGDNAIIQDANSKYPKIIAEPKPTDASQ</sequence>
<protein>
    <submittedName>
        <fullName evidence="8">Biopolymer transport protein ExbD/TolR</fullName>
    </submittedName>
</protein>
<dbReference type="GO" id="GO:0005886">
    <property type="term" value="C:plasma membrane"/>
    <property type="evidence" value="ECO:0007669"/>
    <property type="project" value="UniProtKB-SubCell"/>
</dbReference>
<keyword evidence="7" id="KW-0653">Protein transport</keyword>
<organism evidence="8 9">
    <name type="scientific">Candidatus Ornithobacterium hominis</name>
    <dbReference type="NCBI Taxonomy" id="2497989"/>
    <lineage>
        <taxon>Bacteria</taxon>
        <taxon>Pseudomonadati</taxon>
        <taxon>Bacteroidota</taxon>
        <taxon>Flavobacteriia</taxon>
        <taxon>Flavobacteriales</taxon>
        <taxon>Weeksellaceae</taxon>
        <taxon>Ornithobacterium</taxon>
    </lineage>
</organism>
<evidence type="ECO:0000256" key="3">
    <source>
        <dbReference type="ARBA" id="ARBA00022475"/>
    </source>
</evidence>
<dbReference type="Proteomes" id="UP000262142">
    <property type="component" value="Unassembled WGS sequence"/>
</dbReference>